<dbReference type="HOGENOM" id="CLU_350247_0_0_1"/>
<dbReference type="AlphaFoldDB" id="A0A0C2RYM0"/>
<dbReference type="Pfam" id="PF26608">
    <property type="entry name" value="DUF8190"/>
    <property type="match status" value="1"/>
</dbReference>
<keyword evidence="3" id="KW-1185">Reference proteome</keyword>
<feature type="domain" description="DUF8190" evidence="1">
    <location>
        <begin position="130"/>
        <end position="182"/>
    </location>
</feature>
<organism evidence="2 3">
    <name type="scientific">Amanita muscaria (strain Koide BX008)</name>
    <dbReference type="NCBI Taxonomy" id="946122"/>
    <lineage>
        <taxon>Eukaryota</taxon>
        <taxon>Fungi</taxon>
        <taxon>Dikarya</taxon>
        <taxon>Basidiomycota</taxon>
        <taxon>Agaricomycotina</taxon>
        <taxon>Agaricomycetes</taxon>
        <taxon>Agaricomycetidae</taxon>
        <taxon>Agaricales</taxon>
        <taxon>Pluteineae</taxon>
        <taxon>Amanitaceae</taxon>
        <taxon>Amanita</taxon>
    </lineage>
</organism>
<reference evidence="2 3" key="1">
    <citation type="submission" date="2014-04" db="EMBL/GenBank/DDBJ databases">
        <title>Evolutionary Origins and Diversification of the Mycorrhizal Mutualists.</title>
        <authorList>
            <consortium name="DOE Joint Genome Institute"/>
            <consortium name="Mycorrhizal Genomics Consortium"/>
            <person name="Kohler A."/>
            <person name="Kuo A."/>
            <person name="Nagy L.G."/>
            <person name="Floudas D."/>
            <person name="Copeland A."/>
            <person name="Barry K.W."/>
            <person name="Cichocki N."/>
            <person name="Veneault-Fourrey C."/>
            <person name="LaButti K."/>
            <person name="Lindquist E.A."/>
            <person name="Lipzen A."/>
            <person name="Lundell T."/>
            <person name="Morin E."/>
            <person name="Murat C."/>
            <person name="Riley R."/>
            <person name="Ohm R."/>
            <person name="Sun H."/>
            <person name="Tunlid A."/>
            <person name="Henrissat B."/>
            <person name="Grigoriev I.V."/>
            <person name="Hibbett D.S."/>
            <person name="Martin F."/>
        </authorList>
    </citation>
    <scope>NUCLEOTIDE SEQUENCE [LARGE SCALE GENOMIC DNA]</scope>
    <source>
        <strain evidence="2 3">Koide BX008</strain>
    </source>
</reference>
<dbReference type="OrthoDB" id="2736611at2759"/>
<sequence length="793" mass="90061">MDTQAQLIEPQHHFDVAHAPAHLEAEDQPHQNITLTAALCADAAAELQMERFRRQMKRTVKLDELAMIYRRSDERKALTLLTHRHEISLADSAYVTEHDEEMLAWDVKSHFLDLMICVGNGLGLAADIAPSSGKEDTVMSEKHYRIAVMFISCMLKTINYRGITVTTPYPDVTDDTEFNFATTAIRVRSILGIIGIRLWERNDGKSLENNPKSSALDFGGNENLPKSSALDFGCFRVDKMAKHPNNRQWKPPKVDEPSRRILLNLDAMKRLDDSIQHLYHQWINDAPAGYFDDDFFTSRVPVAITSRFGQNQQLACTREEELQERTNWRQERDYSRIRYITFAVASHIGAREVRQWRSMEVEEIMEQMPEDCDGVYTTGDPAERTFLSWDDLDDLPLYDSTGKENRVYGEDGFLVPRRKARFSPSTKRHGILVDLRHVKELFHLSYDEAAMLVDDFSPVEAYTYPQAGLKIAGHFQANGVMRPFFPFVEKVNKVLSQEKDSDSDDGMNHTPPPITKIVHGVASQGYNAVMHSTRGDSAQHHDAQLGLITGALAGCWASGRTHEKTARRLQRRCAFQLPHVSFSQKIENPEILRDLRLENVFYIDVSQMQPEDKNGGAIVKKIIHPLAFAWNHPSILDEIKQRVILFKPEAYPAIYNWTTFPLTRVLRRVWRVGQDFISSKRQPCPTLIELSSALERALNFMHTGNVAVIATSAMNPLWIGLAIIHDGLPCLNPALVPTLIGPNFVNVEYWPQHDNRLPKSASRCSQLRTYGEGHYNNALDFGAFSTLGCAGNH</sequence>
<accession>A0A0C2RYM0</accession>
<evidence type="ECO:0000313" key="3">
    <source>
        <dbReference type="Proteomes" id="UP000054549"/>
    </source>
</evidence>
<dbReference type="EMBL" id="KN818517">
    <property type="protein sequence ID" value="KIL55435.1"/>
    <property type="molecule type" value="Genomic_DNA"/>
</dbReference>
<dbReference type="STRING" id="946122.A0A0C2RYM0"/>
<dbReference type="InterPro" id="IPR058503">
    <property type="entry name" value="DUF8190"/>
</dbReference>
<protein>
    <recommendedName>
        <fullName evidence="1">DUF8190 domain-containing protein</fullName>
    </recommendedName>
</protein>
<proteinExistence type="predicted"/>
<dbReference type="Proteomes" id="UP000054549">
    <property type="component" value="Unassembled WGS sequence"/>
</dbReference>
<dbReference type="InParanoid" id="A0A0C2RYM0"/>
<evidence type="ECO:0000313" key="2">
    <source>
        <dbReference type="EMBL" id="KIL55435.1"/>
    </source>
</evidence>
<gene>
    <name evidence="2" type="ORF">M378DRAFT_182241</name>
</gene>
<evidence type="ECO:0000259" key="1">
    <source>
        <dbReference type="Pfam" id="PF26608"/>
    </source>
</evidence>
<name>A0A0C2RYM0_AMAMK</name>